<sequence>MIVQYYECSWVFGEWDILEVCWSSKISFGKVNIELVIGKDYMGTPQNKGSLHIR</sequence>
<organism evidence="1 3">
    <name type="scientific">Medicago truncatula</name>
    <name type="common">Barrel medic</name>
    <name type="synonym">Medicago tribuloides</name>
    <dbReference type="NCBI Taxonomy" id="3880"/>
    <lineage>
        <taxon>Eukaryota</taxon>
        <taxon>Viridiplantae</taxon>
        <taxon>Streptophyta</taxon>
        <taxon>Embryophyta</taxon>
        <taxon>Tracheophyta</taxon>
        <taxon>Spermatophyta</taxon>
        <taxon>Magnoliopsida</taxon>
        <taxon>eudicotyledons</taxon>
        <taxon>Gunneridae</taxon>
        <taxon>Pentapetalae</taxon>
        <taxon>rosids</taxon>
        <taxon>fabids</taxon>
        <taxon>Fabales</taxon>
        <taxon>Fabaceae</taxon>
        <taxon>Papilionoideae</taxon>
        <taxon>50 kb inversion clade</taxon>
        <taxon>NPAAA clade</taxon>
        <taxon>Hologalegina</taxon>
        <taxon>IRL clade</taxon>
        <taxon>Trifolieae</taxon>
        <taxon>Medicago</taxon>
    </lineage>
</organism>
<dbReference type="EnsemblPlants" id="AES71394">
    <property type="protein sequence ID" value="AES71394"/>
    <property type="gene ID" value="MTR_3g073490"/>
</dbReference>
<accession>G7J469</accession>
<evidence type="ECO:0000313" key="2">
    <source>
        <dbReference type="EnsemblPlants" id="AES71394"/>
    </source>
</evidence>
<dbReference type="HOGENOM" id="CLU_3053377_0_0_1"/>
<evidence type="ECO:0000313" key="1">
    <source>
        <dbReference type="EMBL" id="AES71394.1"/>
    </source>
</evidence>
<dbReference type="EMBL" id="CM001219">
    <property type="protein sequence ID" value="AES71394.1"/>
    <property type="molecule type" value="Genomic_DNA"/>
</dbReference>
<gene>
    <name evidence="1" type="ordered locus">MTR_3g073490</name>
</gene>
<keyword evidence="3" id="KW-1185">Reference proteome</keyword>
<reference evidence="1 3" key="1">
    <citation type="journal article" date="2011" name="Nature">
        <title>The Medicago genome provides insight into the evolution of rhizobial symbioses.</title>
        <authorList>
            <person name="Young N.D."/>
            <person name="Debelle F."/>
            <person name="Oldroyd G.E."/>
            <person name="Geurts R."/>
            <person name="Cannon S.B."/>
            <person name="Udvardi M.K."/>
            <person name="Benedito V.A."/>
            <person name="Mayer K.F."/>
            <person name="Gouzy J."/>
            <person name="Schoof H."/>
            <person name="Van de Peer Y."/>
            <person name="Proost S."/>
            <person name="Cook D.R."/>
            <person name="Meyers B.C."/>
            <person name="Spannagl M."/>
            <person name="Cheung F."/>
            <person name="De Mita S."/>
            <person name="Krishnakumar V."/>
            <person name="Gundlach H."/>
            <person name="Zhou S."/>
            <person name="Mudge J."/>
            <person name="Bharti A.K."/>
            <person name="Murray J.D."/>
            <person name="Naoumkina M.A."/>
            <person name="Rosen B."/>
            <person name="Silverstein K.A."/>
            <person name="Tang H."/>
            <person name="Rombauts S."/>
            <person name="Zhao P.X."/>
            <person name="Zhou P."/>
            <person name="Barbe V."/>
            <person name="Bardou P."/>
            <person name="Bechner M."/>
            <person name="Bellec A."/>
            <person name="Berger A."/>
            <person name="Berges H."/>
            <person name="Bidwell S."/>
            <person name="Bisseling T."/>
            <person name="Choisne N."/>
            <person name="Couloux A."/>
            <person name="Denny R."/>
            <person name="Deshpande S."/>
            <person name="Dai X."/>
            <person name="Doyle J.J."/>
            <person name="Dudez A.M."/>
            <person name="Farmer A.D."/>
            <person name="Fouteau S."/>
            <person name="Franken C."/>
            <person name="Gibelin C."/>
            <person name="Gish J."/>
            <person name="Goldstein S."/>
            <person name="Gonzalez A.J."/>
            <person name="Green P.J."/>
            <person name="Hallab A."/>
            <person name="Hartog M."/>
            <person name="Hua A."/>
            <person name="Humphray S.J."/>
            <person name="Jeong D.H."/>
            <person name="Jing Y."/>
            <person name="Jocker A."/>
            <person name="Kenton S.M."/>
            <person name="Kim D.J."/>
            <person name="Klee K."/>
            <person name="Lai H."/>
            <person name="Lang C."/>
            <person name="Lin S."/>
            <person name="Macmil S.L."/>
            <person name="Magdelenat G."/>
            <person name="Matthews L."/>
            <person name="McCorrison J."/>
            <person name="Monaghan E.L."/>
            <person name="Mun J.H."/>
            <person name="Najar F.Z."/>
            <person name="Nicholson C."/>
            <person name="Noirot C."/>
            <person name="O'Bleness M."/>
            <person name="Paule C.R."/>
            <person name="Poulain J."/>
            <person name="Prion F."/>
            <person name="Qin B."/>
            <person name="Qu C."/>
            <person name="Retzel E.F."/>
            <person name="Riddle C."/>
            <person name="Sallet E."/>
            <person name="Samain S."/>
            <person name="Samson N."/>
            <person name="Sanders I."/>
            <person name="Saurat O."/>
            <person name="Scarpelli C."/>
            <person name="Schiex T."/>
            <person name="Segurens B."/>
            <person name="Severin A.J."/>
            <person name="Sherrier D.J."/>
            <person name="Shi R."/>
            <person name="Sims S."/>
            <person name="Singer S.R."/>
            <person name="Sinharoy S."/>
            <person name="Sterck L."/>
            <person name="Viollet A."/>
            <person name="Wang B.B."/>
            <person name="Wang K."/>
            <person name="Wang M."/>
            <person name="Wang X."/>
            <person name="Warfsmann J."/>
            <person name="Weissenbach J."/>
            <person name="White D.D."/>
            <person name="White J.D."/>
            <person name="Wiley G.B."/>
            <person name="Wincker P."/>
            <person name="Xing Y."/>
            <person name="Yang L."/>
            <person name="Yao Z."/>
            <person name="Ying F."/>
            <person name="Zhai J."/>
            <person name="Zhou L."/>
            <person name="Zuber A."/>
            <person name="Denarie J."/>
            <person name="Dixon R.A."/>
            <person name="May G.D."/>
            <person name="Schwartz D.C."/>
            <person name="Rogers J."/>
            <person name="Quetier F."/>
            <person name="Town C.D."/>
            <person name="Roe B.A."/>
        </authorList>
    </citation>
    <scope>NUCLEOTIDE SEQUENCE [LARGE SCALE GENOMIC DNA]</scope>
    <source>
        <strain evidence="1">A17</strain>
        <strain evidence="2 3">cv. Jemalong A17</strain>
    </source>
</reference>
<protein>
    <submittedName>
        <fullName evidence="1 2">Uncharacterized protein</fullName>
    </submittedName>
</protein>
<proteinExistence type="predicted"/>
<reference evidence="2" key="3">
    <citation type="submission" date="2015-04" db="UniProtKB">
        <authorList>
            <consortium name="EnsemblPlants"/>
        </authorList>
    </citation>
    <scope>IDENTIFICATION</scope>
    <source>
        <strain evidence="2">cv. Jemalong A17</strain>
    </source>
</reference>
<evidence type="ECO:0000313" key="3">
    <source>
        <dbReference type="Proteomes" id="UP000002051"/>
    </source>
</evidence>
<dbReference type="PaxDb" id="3880-AES71394"/>
<dbReference type="Proteomes" id="UP000002051">
    <property type="component" value="Chromosome 3"/>
</dbReference>
<dbReference type="AlphaFoldDB" id="G7J469"/>
<reference evidence="1 3" key="2">
    <citation type="journal article" date="2014" name="BMC Genomics">
        <title>An improved genome release (version Mt4.0) for the model legume Medicago truncatula.</title>
        <authorList>
            <person name="Tang H."/>
            <person name="Krishnakumar V."/>
            <person name="Bidwell S."/>
            <person name="Rosen B."/>
            <person name="Chan A."/>
            <person name="Zhou S."/>
            <person name="Gentzbittel L."/>
            <person name="Childs K.L."/>
            <person name="Yandell M."/>
            <person name="Gundlach H."/>
            <person name="Mayer K.F."/>
            <person name="Schwartz D.C."/>
            <person name="Town C.D."/>
        </authorList>
    </citation>
    <scope>GENOME REANNOTATION</scope>
    <source>
        <strain evidence="2 3">cv. Jemalong A17</strain>
    </source>
</reference>
<name>G7J469_MEDTR</name>